<proteinExistence type="predicted"/>
<feature type="transmembrane region" description="Helical" evidence="1">
    <location>
        <begin position="438"/>
        <end position="457"/>
    </location>
</feature>
<protein>
    <submittedName>
        <fullName evidence="3">Tape measure domain-containing protein</fullName>
    </submittedName>
</protein>
<dbReference type="InterPro" id="IPR013491">
    <property type="entry name" value="Tape_meas_N"/>
</dbReference>
<keyword evidence="1" id="KW-1133">Transmembrane helix</keyword>
<keyword evidence="1" id="KW-0472">Membrane</keyword>
<feature type="transmembrane region" description="Helical" evidence="1">
    <location>
        <begin position="388"/>
        <end position="406"/>
    </location>
</feature>
<dbReference type="Pfam" id="PF20155">
    <property type="entry name" value="TMP_3"/>
    <property type="match status" value="1"/>
</dbReference>
<dbReference type="Proteomes" id="UP000184404">
    <property type="component" value="Unassembled WGS sequence"/>
</dbReference>
<dbReference type="RefSeq" id="WP_072934971.1">
    <property type="nucleotide sequence ID" value="NZ_FQUG01000003.1"/>
</dbReference>
<feature type="transmembrane region" description="Helical" evidence="1">
    <location>
        <begin position="463"/>
        <end position="482"/>
    </location>
</feature>
<organism evidence="3 4">
    <name type="scientific">Schwartzia succinivorans DSM 10502</name>
    <dbReference type="NCBI Taxonomy" id="1123243"/>
    <lineage>
        <taxon>Bacteria</taxon>
        <taxon>Bacillati</taxon>
        <taxon>Bacillota</taxon>
        <taxon>Negativicutes</taxon>
        <taxon>Selenomonadales</taxon>
        <taxon>Selenomonadaceae</taxon>
        <taxon>Schwartzia</taxon>
    </lineage>
</organism>
<reference evidence="3 4" key="1">
    <citation type="submission" date="2016-11" db="EMBL/GenBank/DDBJ databases">
        <authorList>
            <person name="Jaros S."/>
            <person name="Januszkiewicz K."/>
            <person name="Wedrychowicz H."/>
        </authorList>
    </citation>
    <scope>NUCLEOTIDE SEQUENCE [LARGE SCALE GENOMIC DNA]</scope>
    <source>
        <strain evidence="3 4">DSM 10502</strain>
    </source>
</reference>
<evidence type="ECO:0000259" key="2">
    <source>
        <dbReference type="Pfam" id="PF20155"/>
    </source>
</evidence>
<keyword evidence="4" id="KW-1185">Reference proteome</keyword>
<evidence type="ECO:0000313" key="3">
    <source>
        <dbReference type="EMBL" id="SHE64297.1"/>
    </source>
</evidence>
<evidence type="ECO:0000256" key="1">
    <source>
        <dbReference type="SAM" id="Phobius"/>
    </source>
</evidence>
<dbReference type="STRING" id="1123243.SAMN02745190_00890"/>
<dbReference type="AlphaFoldDB" id="A0A1M4V5W4"/>
<keyword evidence="1" id="KW-0812">Transmembrane</keyword>
<name>A0A1M4V5W4_9FIRM</name>
<feature type="domain" description="Tape measure protein N-terminal" evidence="2">
    <location>
        <begin position="113"/>
        <end position="292"/>
    </location>
</feature>
<evidence type="ECO:0000313" key="4">
    <source>
        <dbReference type="Proteomes" id="UP000184404"/>
    </source>
</evidence>
<sequence>MATIQQTIALIDGVTPVLNKITNSASKVIDKFKTTAKAATVMEQAAAAGARGVEAAVNRVRSSFGNLGSELRGIGGSIKTALSGTLGQFTVGNLLASGIERAVSAAAQLPGRLLAASDAYAGIQARLRLVAGGAEQAAELNQRIYESAQRSRGSYDQMADSVSKIAMTAKAAFPDPKDVVPFMEGIQKLFVIGGTDAEQQRNALLQLTQALGSGRLQGDEFRSIAEAAPLIEKMVAQYMEIDSGKLKEMSSQGLITADVLKNAILSNLGDISEQFQSMGYTWEQRMTIVANAGQWAMQTVHKQLNVLANSKAGETIMNGLIQAINIAVYAIEGLINNLIWIGNVIADNWTYIQPFFAGFVVAVGVLAVAAVWELIGAVAALEIVASPILVVVGAVMAGVAAFYFAVDVVNQFMGTSISATGVIFGAFAWLFTGIMNGIKFVANIIIAWANLLGSVFVDPLGAAYNFFVDIWTAIVGFVGEAINSIIDMIMKIPGIDKVIGGRPTVEFKTLERKEIAGAAWHIDSFEYGSRTYNAEQAYQKGAGDWAPEFNIPDGAAGTGGSGIEKALDGIGGDAGDTADNTGRMAEAMEITDEELKYLRDFAEQEAINKYTTAEVKIDMGGISNNISSDVDVDGMMTYINDSLISAMQAGAEEVHP</sequence>
<dbReference type="NCBIfam" id="TIGR02675">
    <property type="entry name" value="tape_meas_nterm"/>
    <property type="match status" value="1"/>
</dbReference>
<accession>A0A1M4V5W4</accession>
<gene>
    <name evidence="3" type="ORF">SAMN02745190_00890</name>
</gene>
<feature type="transmembrane region" description="Helical" evidence="1">
    <location>
        <begin position="412"/>
        <end position="431"/>
    </location>
</feature>
<feature type="transmembrane region" description="Helical" evidence="1">
    <location>
        <begin position="355"/>
        <end position="381"/>
    </location>
</feature>
<dbReference type="OrthoDB" id="1677957at2"/>
<dbReference type="EMBL" id="FQUG01000003">
    <property type="protein sequence ID" value="SHE64297.1"/>
    <property type="molecule type" value="Genomic_DNA"/>
</dbReference>